<sequence>METGQHCSSCNPHLALTLALHNLGLALGILDLSLTTLIALYAPFSFTSLFPLCLSSVIMAKVGESFWACASNIDNCFDKHFLFFNASSANVTCYTNLQLQEWQGLKYGLVQYLVPLDQLLKCWIEGIRFDMENVEMLKMATKEFIDNDDGYDFDPRSINWKDYMMNADFPRLMKHSLKALAVRRKIVEDSTFGDGRFIWPEGYTAVRKFT</sequence>
<accession>A0AAN9XSD0</accession>
<reference evidence="2 3" key="1">
    <citation type="submission" date="2024-01" db="EMBL/GenBank/DDBJ databases">
        <title>The genomes of 5 underutilized Papilionoideae crops provide insights into root nodulation and disease resistanc.</title>
        <authorList>
            <person name="Jiang F."/>
        </authorList>
    </citation>
    <scope>NUCLEOTIDE SEQUENCE [LARGE SCALE GENOMIC DNA]</scope>
    <source>
        <strain evidence="2">DUOXIRENSHENG_FW03</strain>
        <tissue evidence="2">Leaves</tissue>
    </source>
</reference>
<keyword evidence="1" id="KW-1133">Transmembrane helix</keyword>
<dbReference type="AlphaFoldDB" id="A0AAN9XSD0"/>
<feature type="transmembrane region" description="Helical" evidence="1">
    <location>
        <begin position="23"/>
        <end position="42"/>
    </location>
</feature>
<dbReference type="PROSITE" id="PS51542">
    <property type="entry name" value="FYRN"/>
    <property type="match status" value="1"/>
</dbReference>
<keyword evidence="3" id="KW-1185">Reference proteome</keyword>
<protein>
    <submittedName>
        <fullName evidence="2">Uncharacterized protein</fullName>
    </submittedName>
</protein>
<evidence type="ECO:0000256" key="1">
    <source>
        <dbReference type="SAM" id="Phobius"/>
    </source>
</evidence>
<comment type="caution">
    <text evidence="2">The sequence shown here is derived from an EMBL/GenBank/DDBJ whole genome shotgun (WGS) entry which is preliminary data.</text>
</comment>
<dbReference type="EMBL" id="JAYMYS010000002">
    <property type="protein sequence ID" value="KAK7405789.1"/>
    <property type="molecule type" value="Genomic_DNA"/>
</dbReference>
<gene>
    <name evidence="2" type="ORF">VNO78_07398</name>
</gene>
<evidence type="ECO:0000313" key="3">
    <source>
        <dbReference type="Proteomes" id="UP001386955"/>
    </source>
</evidence>
<evidence type="ECO:0000313" key="2">
    <source>
        <dbReference type="EMBL" id="KAK7405789.1"/>
    </source>
</evidence>
<keyword evidence="1" id="KW-0472">Membrane</keyword>
<dbReference type="InterPro" id="IPR003888">
    <property type="entry name" value="FYrich_N"/>
</dbReference>
<organism evidence="2 3">
    <name type="scientific">Psophocarpus tetragonolobus</name>
    <name type="common">Winged bean</name>
    <name type="synonym">Dolichos tetragonolobus</name>
    <dbReference type="NCBI Taxonomy" id="3891"/>
    <lineage>
        <taxon>Eukaryota</taxon>
        <taxon>Viridiplantae</taxon>
        <taxon>Streptophyta</taxon>
        <taxon>Embryophyta</taxon>
        <taxon>Tracheophyta</taxon>
        <taxon>Spermatophyta</taxon>
        <taxon>Magnoliopsida</taxon>
        <taxon>eudicotyledons</taxon>
        <taxon>Gunneridae</taxon>
        <taxon>Pentapetalae</taxon>
        <taxon>rosids</taxon>
        <taxon>fabids</taxon>
        <taxon>Fabales</taxon>
        <taxon>Fabaceae</taxon>
        <taxon>Papilionoideae</taxon>
        <taxon>50 kb inversion clade</taxon>
        <taxon>NPAAA clade</taxon>
        <taxon>indigoferoid/millettioid clade</taxon>
        <taxon>Phaseoleae</taxon>
        <taxon>Psophocarpus</taxon>
    </lineage>
</organism>
<proteinExistence type="predicted"/>
<dbReference type="GO" id="GO:0005634">
    <property type="term" value="C:nucleus"/>
    <property type="evidence" value="ECO:0007669"/>
    <property type="project" value="InterPro"/>
</dbReference>
<name>A0AAN9XSD0_PSOTE</name>
<dbReference type="Proteomes" id="UP001386955">
    <property type="component" value="Unassembled WGS sequence"/>
</dbReference>
<keyword evidence="1" id="KW-0812">Transmembrane</keyword>